<dbReference type="InterPro" id="IPR036291">
    <property type="entry name" value="NAD(P)-bd_dom_sf"/>
</dbReference>
<sequence>MQSHKTSRPVALITGAARRIGAGIARRLHAAGYDLLLHYRNSDEAIQALCMELTAARENSVHAVAADLADAEAAKVLVDAALQRFGRLDALVNNASAFFASPLETTTAAQWDTLFAVNARAPFLLCQAAAPALRATHGAIVHLTDLHAARPRPDLLAYAASKAALEALTRGMAAALGPEVRVNAVAPGAILWPENEGDPAARQTMLANTPLARTGTVEDIAESVRWLLMDAGFVTGQILRVDGGRDAHWV</sequence>
<dbReference type="AlphaFoldDB" id="A0A099CYM2"/>
<evidence type="ECO:0000313" key="3">
    <source>
        <dbReference type="EMBL" id="KGI78781.1"/>
    </source>
</evidence>
<evidence type="ECO:0000313" key="6">
    <source>
        <dbReference type="Proteomes" id="UP000560000"/>
    </source>
</evidence>
<dbReference type="NCBIfam" id="NF006598">
    <property type="entry name" value="PRK09135.1"/>
    <property type="match status" value="1"/>
</dbReference>
<evidence type="ECO:0000256" key="2">
    <source>
        <dbReference type="ARBA" id="ARBA00023002"/>
    </source>
</evidence>
<dbReference type="InterPro" id="IPR002347">
    <property type="entry name" value="SDR_fam"/>
</dbReference>
<dbReference type="FunFam" id="3.40.50.720:FF:000084">
    <property type="entry name" value="Short-chain dehydrogenase reductase"/>
    <property type="match status" value="1"/>
</dbReference>
<dbReference type="Proteomes" id="UP000029708">
    <property type="component" value="Unassembled WGS sequence"/>
</dbReference>
<dbReference type="PRINTS" id="PR00081">
    <property type="entry name" value="GDHRDH"/>
</dbReference>
<keyword evidence="2 4" id="KW-0560">Oxidoreductase</keyword>
<dbReference type="Gene3D" id="3.40.50.720">
    <property type="entry name" value="NAD(P)-binding Rossmann-like Domain"/>
    <property type="match status" value="1"/>
</dbReference>
<dbReference type="PRINTS" id="PR00080">
    <property type="entry name" value="SDRFAMILY"/>
</dbReference>
<dbReference type="PANTHER" id="PTHR43639">
    <property type="entry name" value="OXIDOREDUCTASE, SHORT-CHAIN DEHYDROGENASE/REDUCTASE FAMILY (AFU_ORTHOLOGUE AFUA_5G02870)"/>
    <property type="match status" value="1"/>
</dbReference>
<dbReference type="OrthoDB" id="9793499at2"/>
<dbReference type="EMBL" id="JACHET010000001">
    <property type="protein sequence ID" value="MBB6184452.1"/>
    <property type="molecule type" value="Genomic_DNA"/>
</dbReference>
<organism evidence="3 5">
    <name type="scientific">Oleiagrimonas soli</name>
    <dbReference type="NCBI Taxonomy" id="1543381"/>
    <lineage>
        <taxon>Bacteria</taxon>
        <taxon>Pseudomonadati</taxon>
        <taxon>Pseudomonadota</taxon>
        <taxon>Gammaproteobacteria</taxon>
        <taxon>Lysobacterales</taxon>
        <taxon>Rhodanobacteraceae</taxon>
        <taxon>Oleiagrimonas</taxon>
    </lineage>
</organism>
<dbReference type="EC" id="1.5.1.33" evidence="4"/>
<proteinExistence type="inferred from homology"/>
<dbReference type="InterPro" id="IPR020904">
    <property type="entry name" value="Sc_DH/Rdtase_CS"/>
</dbReference>
<protein>
    <submittedName>
        <fullName evidence="3">Pteridine reductase</fullName>
        <ecNumber evidence="4">1.5.1.33</ecNumber>
    </submittedName>
</protein>
<dbReference type="PROSITE" id="PS00061">
    <property type="entry name" value="ADH_SHORT"/>
    <property type="match status" value="1"/>
</dbReference>
<comment type="caution">
    <text evidence="3">The sequence shown here is derived from an EMBL/GenBank/DDBJ whole genome shotgun (WGS) entry which is preliminary data.</text>
</comment>
<evidence type="ECO:0000313" key="5">
    <source>
        <dbReference type="Proteomes" id="UP000029708"/>
    </source>
</evidence>
<dbReference type="EMBL" id="JROI01000007">
    <property type="protein sequence ID" value="KGI78781.1"/>
    <property type="molecule type" value="Genomic_DNA"/>
</dbReference>
<dbReference type="Pfam" id="PF13561">
    <property type="entry name" value="adh_short_C2"/>
    <property type="match status" value="1"/>
</dbReference>
<keyword evidence="5" id="KW-1185">Reference proteome</keyword>
<dbReference type="Proteomes" id="UP000560000">
    <property type="component" value="Unassembled WGS sequence"/>
</dbReference>
<dbReference type="STRING" id="1543381.LF63_0102170"/>
<accession>A0A099CYM2</accession>
<dbReference type="RefSeq" id="WP_043099329.1">
    <property type="nucleotide sequence ID" value="NZ_JACHET010000001.1"/>
</dbReference>
<evidence type="ECO:0000313" key="4">
    <source>
        <dbReference type="EMBL" id="MBB6184452.1"/>
    </source>
</evidence>
<dbReference type="SUPFAM" id="SSF51735">
    <property type="entry name" value="NAD(P)-binding Rossmann-fold domains"/>
    <property type="match status" value="1"/>
</dbReference>
<comment type="similarity">
    <text evidence="1">Belongs to the short-chain dehydrogenases/reductases (SDR) family.</text>
</comment>
<reference evidence="3 5" key="1">
    <citation type="submission" date="2014-09" db="EMBL/GenBank/DDBJ databases">
        <title>Xanthomonadaceae 3.5X direct submission.</title>
        <authorList>
            <person name="Fang T."/>
            <person name="Wang H."/>
        </authorList>
    </citation>
    <scope>NUCLEOTIDE SEQUENCE [LARGE SCALE GENOMIC DNA]</scope>
    <source>
        <strain evidence="3 5">3.5X</strain>
    </source>
</reference>
<name>A0A099CYM2_9GAMM</name>
<dbReference type="PANTHER" id="PTHR43639:SF1">
    <property type="entry name" value="SHORT-CHAIN DEHYDROGENASE_REDUCTASE FAMILY PROTEIN"/>
    <property type="match status" value="1"/>
</dbReference>
<gene>
    <name evidence="4" type="ORF">HNQ86_001797</name>
    <name evidence="3" type="ORF">LF63_0102170</name>
</gene>
<reference evidence="4 6" key="2">
    <citation type="submission" date="2020-08" db="EMBL/GenBank/DDBJ databases">
        <title>Genomic Encyclopedia of Type Strains, Phase IV (KMG-IV): sequencing the most valuable type-strain genomes for metagenomic binning, comparative biology and taxonomic classification.</title>
        <authorList>
            <person name="Goeker M."/>
        </authorList>
    </citation>
    <scope>NUCLEOTIDE SEQUENCE [LARGE SCALE GENOMIC DNA]</scope>
    <source>
        <strain evidence="4 6">DSM 107085</strain>
    </source>
</reference>
<dbReference type="GO" id="GO:0047040">
    <property type="term" value="F:pteridine reductase activity"/>
    <property type="evidence" value="ECO:0007669"/>
    <property type="project" value="UniProtKB-EC"/>
</dbReference>
<dbReference type="HOGENOM" id="CLU_010194_1_3_6"/>
<evidence type="ECO:0000256" key="1">
    <source>
        <dbReference type="ARBA" id="ARBA00006484"/>
    </source>
</evidence>